<evidence type="ECO:0000313" key="1">
    <source>
        <dbReference type="EMBL" id="GLQ06932.1"/>
    </source>
</evidence>
<dbReference type="RefSeq" id="WP_169561028.1">
    <property type="nucleotide sequence ID" value="NZ_BSNF01000008.1"/>
</dbReference>
<dbReference type="Proteomes" id="UP001161409">
    <property type="component" value="Unassembled WGS sequence"/>
</dbReference>
<gene>
    <name evidence="1" type="ORF">GCM10007924_21530</name>
</gene>
<dbReference type="InterPro" id="IPR015946">
    <property type="entry name" value="KH_dom-like_a/b"/>
</dbReference>
<keyword evidence="2" id="KW-1185">Reference proteome</keyword>
<dbReference type="Gene3D" id="2.20.25.10">
    <property type="match status" value="1"/>
</dbReference>
<accession>A0ABQ5U437</accession>
<name>A0ABQ5U437_9PROT</name>
<dbReference type="InterPro" id="IPR036102">
    <property type="entry name" value="OsmC/Ohrsf"/>
</dbReference>
<reference evidence="1" key="1">
    <citation type="journal article" date="2014" name="Int. J. Syst. Evol. Microbiol.">
        <title>Complete genome of a new Firmicutes species belonging to the dominant human colonic microbiota ('Ruminococcus bicirculans') reveals two chromosomes and a selective capacity to utilize plant glucans.</title>
        <authorList>
            <consortium name="NISC Comparative Sequencing Program"/>
            <person name="Wegmann U."/>
            <person name="Louis P."/>
            <person name="Goesmann A."/>
            <person name="Henrissat B."/>
            <person name="Duncan S.H."/>
            <person name="Flint H.J."/>
        </authorList>
    </citation>
    <scope>NUCLEOTIDE SEQUENCE</scope>
    <source>
        <strain evidence="1">NBRC 103408</strain>
    </source>
</reference>
<dbReference type="NCBIfam" id="NF008009">
    <property type="entry name" value="PRK10738.1"/>
    <property type="match status" value="1"/>
</dbReference>
<dbReference type="SUPFAM" id="SSF82784">
    <property type="entry name" value="OsmC-like"/>
    <property type="match status" value="1"/>
</dbReference>
<dbReference type="Gene3D" id="3.30.300.20">
    <property type="match status" value="1"/>
</dbReference>
<dbReference type="EMBL" id="BSNF01000008">
    <property type="protein sequence ID" value="GLQ06932.1"/>
    <property type="molecule type" value="Genomic_DNA"/>
</dbReference>
<proteinExistence type="predicted"/>
<organism evidence="1 2">
    <name type="scientific">Sneathiella chinensis</name>
    <dbReference type="NCBI Taxonomy" id="349750"/>
    <lineage>
        <taxon>Bacteria</taxon>
        <taxon>Pseudomonadati</taxon>
        <taxon>Pseudomonadota</taxon>
        <taxon>Alphaproteobacteria</taxon>
        <taxon>Sneathiellales</taxon>
        <taxon>Sneathiellaceae</taxon>
        <taxon>Sneathiella</taxon>
    </lineage>
</organism>
<evidence type="ECO:0000313" key="2">
    <source>
        <dbReference type="Proteomes" id="UP001161409"/>
    </source>
</evidence>
<dbReference type="Pfam" id="PF02566">
    <property type="entry name" value="OsmC"/>
    <property type="match status" value="1"/>
</dbReference>
<dbReference type="PANTHER" id="PTHR34352:SF1">
    <property type="entry name" value="PROTEIN YHFA"/>
    <property type="match status" value="1"/>
</dbReference>
<sequence>MKVQAKWVEGYRFIGNNDKGHGIIMDGAGGEERLGVSPMEMILLAVGGCSGIDVVHILKKSRENVEDCIVEVEGTRATEDPKVFTDLHMIYRVKGQGLNRAKVERAVDLSAEKYCSASVMIGQAANITRDIIIEETGA</sequence>
<dbReference type="PANTHER" id="PTHR34352">
    <property type="entry name" value="PROTEIN YHFA"/>
    <property type="match status" value="1"/>
</dbReference>
<comment type="caution">
    <text evidence="1">The sequence shown here is derived from an EMBL/GenBank/DDBJ whole genome shotgun (WGS) entry which is preliminary data.</text>
</comment>
<reference evidence="1" key="2">
    <citation type="submission" date="2023-01" db="EMBL/GenBank/DDBJ databases">
        <title>Draft genome sequence of Sneathiella chinensis strain NBRC 103408.</title>
        <authorList>
            <person name="Sun Q."/>
            <person name="Mori K."/>
        </authorList>
    </citation>
    <scope>NUCLEOTIDE SEQUENCE</scope>
    <source>
        <strain evidence="1">NBRC 103408</strain>
    </source>
</reference>
<protein>
    <submittedName>
        <fullName evidence="1">Peroxiredoxin</fullName>
    </submittedName>
</protein>
<dbReference type="InterPro" id="IPR003718">
    <property type="entry name" value="OsmC/Ohr_fam"/>
</dbReference>